<name>A0ABP8KM37_9BACT</name>
<proteinExistence type="predicted"/>
<comment type="caution">
    <text evidence="1">The sequence shown here is derived from an EMBL/GenBank/DDBJ whole genome shotgun (WGS) entry which is preliminary data.</text>
</comment>
<accession>A0ABP8KM37</accession>
<dbReference type="CDD" id="cd16377">
    <property type="entry name" value="23S_rRNA_IVP_like"/>
    <property type="match status" value="1"/>
</dbReference>
<dbReference type="RefSeq" id="WP_345269074.1">
    <property type="nucleotide sequence ID" value="NZ_BAABHB010000006.1"/>
</dbReference>
<dbReference type="NCBIfam" id="TIGR02436">
    <property type="entry name" value="four helix bundle protein"/>
    <property type="match status" value="1"/>
</dbReference>
<dbReference type="PANTHER" id="PTHR38471:SF2">
    <property type="entry name" value="FOUR HELIX BUNDLE PROTEIN"/>
    <property type="match status" value="1"/>
</dbReference>
<dbReference type="PANTHER" id="PTHR38471">
    <property type="entry name" value="FOUR HELIX BUNDLE PROTEIN"/>
    <property type="match status" value="1"/>
</dbReference>
<dbReference type="InterPro" id="IPR012657">
    <property type="entry name" value="23S_rRNA-intervening_sequence"/>
</dbReference>
<protein>
    <submittedName>
        <fullName evidence="1">Four helix bundle protein</fullName>
    </submittedName>
</protein>
<keyword evidence="2" id="KW-1185">Reference proteome</keyword>
<organism evidence="1 2">
    <name type="scientific">Nibrella viscosa</name>
    <dbReference type="NCBI Taxonomy" id="1084524"/>
    <lineage>
        <taxon>Bacteria</taxon>
        <taxon>Pseudomonadati</taxon>
        <taxon>Bacteroidota</taxon>
        <taxon>Cytophagia</taxon>
        <taxon>Cytophagales</taxon>
        <taxon>Spirosomataceae</taxon>
        <taxon>Nibrella</taxon>
    </lineage>
</organism>
<sequence>MKFVVMATLQRFEELKAWQKARELAQDVYRITSVGAFVKDYDLRSQFRRSSGSVMDNIAEGFERGGRGEFIQFLGIAKGSAGEVRSQLYRAFDQKYITEDEFHQQYQTAEQISRMITSLITYLNRTEYKGNKYNVSEEQADYNFKLQTSNFKP</sequence>
<reference evidence="2" key="1">
    <citation type="journal article" date="2019" name="Int. J. Syst. Evol. Microbiol.">
        <title>The Global Catalogue of Microorganisms (GCM) 10K type strain sequencing project: providing services to taxonomists for standard genome sequencing and annotation.</title>
        <authorList>
            <consortium name="The Broad Institute Genomics Platform"/>
            <consortium name="The Broad Institute Genome Sequencing Center for Infectious Disease"/>
            <person name="Wu L."/>
            <person name="Ma J."/>
        </authorList>
    </citation>
    <scope>NUCLEOTIDE SEQUENCE [LARGE SCALE GENOMIC DNA]</scope>
    <source>
        <strain evidence="2">JCM 17925</strain>
    </source>
</reference>
<dbReference type="EMBL" id="BAABHB010000006">
    <property type="protein sequence ID" value="GAA4410043.1"/>
    <property type="molecule type" value="Genomic_DNA"/>
</dbReference>
<dbReference type="Pfam" id="PF05635">
    <property type="entry name" value="23S_rRNA_IVP"/>
    <property type="match status" value="1"/>
</dbReference>
<dbReference type="Gene3D" id="1.20.1440.60">
    <property type="entry name" value="23S rRNA-intervening sequence"/>
    <property type="match status" value="1"/>
</dbReference>
<evidence type="ECO:0000313" key="2">
    <source>
        <dbReference type="Proteomes" id="UP001500936"/>
    </source>
</evidence>
<dbReference type="InterPro" id="IPR036583">
    <property type="entry name" value="23S_rRNA_IVS_sf"/>
</dbReference>
<dbReference type="SUPFAM" id="SSF158446">
    <property type="entry name" value="IVS-encoded protein-like"/>
    <property type="match status" value="1"/>
</dbReference>
<evidence type="ECO:0000313" key="1">
    <source>
        <dbReference type="EMBL" id="GAA4410043.1"/>
    </source>
</evidence>
<dbReference type="Proteomes" id="UP001500936">
    <property type="component" value="Unassembled WGS sequence"/>
</dbReference>
<gene>
    <name evidence="1" type="ORF">GCM10023187_34220</name>
</gene>